<feature type="transmembrane region" description="Helical" evidence="7">
    <location>
        <begin position="34"/>
        <end position="51"/>
    </location>
</feature>
<name>A0A5B9W4M9_9BACT</name>
<evidence type="ECO:0000256" key="2">
    <source>
        <dbReference type="ARBA" id="ARBA00022475"/>
    </source>
</evidence>
<evidence type="ECO:0000256" key="7">
    <source>
        <dbReference type="SAM" id="Phobius"/>
    </source>
</evidence>
<feature type="transmembrane region" description="Helical" evidence="7">
    <location>
        <begin position="148"/>
        <end position="168"/>
    </location>
</feature>
<evidence type="ECO:0000256" key="3">
    <source>
        <dbReference type="ARBA" id="ARBA00022692"/>
    </source>
</evidence>
<feature type="transmembrane region" description="Helical" evidence="7">
    <location>
        <begin position="319"/>
        <end position="339"/>
    </location>
</feature>
<protein>
    <submittedName>
        <fullName evidence="8">Ribose transport system permease protein RbsC</fullName>
    </submittedName>
</protein>
<keyword evidence="9" id="KW-1185">Reference proteome</keyword>
<evidence type="ECO:0000256" key="4">
    <source>
        <dbReference type="ARBA" id="ARBA00022989"/>
    </source>
</evidence>
<dbReference type="Proteomes" id="UP000324233">
    <property type="component" value="Chromosome"/>
</dbReference>
<dbReference type="Pfam" id="PF02653">
    <property type="entry name" value="BPD_transp_2"/>
    <property type="match status" value="1"/>
</dbReference>
<dbReference type="CDD" id="cd06579">
    <property type="entry name" value="TM_PBP1_transp_AraH_like"/>
    <property type="match status" value="1"/>
</dbReference>
<accession>A0A5B9W4M9</accession>
<dbReference type="PANTHER" id="PTHR32196">
    <property type="entry name" value="ABC TRANSPORTER PERMEASE PROTEIN YPHD-RELATED-RELATED"/>
    <property type="match status" value="1"/>
</dbReference>
<evidence type="ECO:0000256" key="5">
    <source>
        <dbReference type="ARBA" id="ARBA00023136"/>
    </source>
</evidence>
<organism evidence="8 9">
    <name type="scientific">Aquisphaera giovannonii</name>
    <dbReference type="NCBI Taxonomy" id="406548"/>
    <lineage>
        <taxon>Bacteria</taxon>
        <taxon>Pseudomonadati</taxon>
        <taxon>Planctomycetota</taxon>
        <taxon>Planctomycetia</taxon>
        <taxon>Isosphaerales</taxon>
        <taxon>Isosphaeraceae</taxon>
        <taxon>Aquisphaera</taxon>
    </lineage>
</organism>
<dbReference type="GO" id="GO:0022857">
    <property type="term" value="F:transmembrane transporter activity"/>
    <property type="evidence" value="ECO:0007669"/>
    <property type="project" value="InterPro"/>
</dbReference>
<keyword evidence="3 7" id="KW-0812">Transmembrane</keyword>
<evidence type="ECO:0000313" key="9">
    <source>
        <dbReference type="Proteomes" id="UP000324233"/>
    </source>
</evidence>
<feature type="transmembrane region" description="Helical" evidence="7">
    <location>
        <begin position="243"/>
        <end position="262"/>
    </location>
</feature>
<keyword evidence="2" id="KW-1003">Cell membrane</keyword>
<feature type="transmembrane region" description="Helical" evidence="7">
    <location>
        <begin position="120"/>
        <end position="142"/>
    </location>
</feature>
<dbReference type="GO" id="GO:0005886">
    <property type="term" value="C:plasma membrane"/>
    <property type="evidence" value="ECO:0007669"/>
    <property type="project" value="UniProtKB-SubCell"/>
</dbReference>
<dbReference type="KEGG" id="agv:OJF2_37240"/>
<feature type="transmembrane region" description="Helical" evidence="7">
    <location>
        <begin position="274"/>
        <end position="307"/>
    </location>
</feature>
<keyword evidence="5 7" id="KW-0472">Membrane</keyword>
<keyword evidence="4 7" id="KW-1133">Transmembrane helix</keyword>
<sequence length="349" mass="34863">MTRPATPDRAATTAGTPPAPRAGGEAARALLSEYAPLLLAAAYFLAASATVPGLGTPRNLSNLVVNVLPLLVAALGQTAVLIAGGIDLSIPAVVAACSVASARLMTAAGPGGLDVPSPQMVPAAVAIALGLGAGIGLFNGLAVAALRVPPFLVTLSTSMVVGGATLWATHSRNIANLPASFTDLAYGRVGGVPLFVPLVAALALAMHLMLGRTLIGRWLYAVGQNARASRVSGVPVGRVTACAYAVSGLCAAVAALLYTARLETGLPTMGREILLDVVGAAVIGGTSLAGGKGTVLGTVFGALLLALIDNSLNLIGLEYYAIMMAKGLVILLAASIDLLRARLLGRATP</sequence>
<dbReference type="OrthoDB" id="9813906at2"/>
<dbReference type="EMBL" id="CP042997">
    <property type="protein sequence ID" value="QEH35179.1"/>
    <property type="molecule type" value="Genomic_DNA"/>
</dbReference>
<evidence type="ECO:0000256" key="6">
    <source>
        <dbReference type="SAM" id="MobiDB-lite"/>
    </source>
</evidence>
<reference evidence="8 9" key="1">
    <citation type="submission" date="2019-08" db="EMBL/GenBank/DDBJ databases">
        <title>Deep-cultivation of Planctomycetes and their phenomic and genomic characterization uncovers novel biology.</title>
        <authorList>
            <person name="Wiegand S."/>
            <person name="Jogler M."/>
            <person name="Boedeker C."/>
            <person name="Pinto D."/>
            <person name="Vollmers J."/>
            <person name="Rivas-Marin E."/>
            <person name="Kohn T."/>
            <person name="Peeters S.H."/>
            <person name="Heuer A."/>
            <person name="Rast P."/>
            <person name="Oberbeckmann S."/>
            <person name="Bunk B."/>
            <person name="Jeske O."/>
            <person name="Meyerdierks A."/>
            <person name="Storesund J.E."/>
            <person name="Kallscheuer N."/>
            <person name="Luecker S."/>
            <person name="Lage O.M."/>
            <person name="Pohl T."/>
            <person name="Merkel B.J."/>
            <person name="Hornburger P."/>
            <person name="Mueller R.-W."/>
            <person name="Bruemmer F."/>
            <person name="Labrenz M."/>
            <person name="Spormann A.M."/>
            <person name="Op den Camp H."/>
            <person name="Overmann J."/>
            <person name="Amann R."/>
            <person name="Jetten M.S.M."/>
            <person name="Mascher T."/>
            <person name="Medema M.H."/>
            <person name="Devos D.P."/>
            <person name="Kaster A.-K."/>
            <person name="Ovreas L."/>
            <person name="Rohde M."/>
            <person name="Galperin M.Y."/>
            <person name="Jogler C."/>
        </authorList>
    </citation>
    <scope>NUCLEOTIDE SEQUENCE [LARGE SCALE GENOMIC DNA]</scope>
    <source>
        <strain evidence="8 9">OJF2</strain>
    </source>
</reference>
<dbReference type="AlphaFoldDB" id="A0A5B9W4M9"/>
<proteinExistence type="predicted"/>
<comment type="subcellular location">
    <subcellularLocation>
        <location evidence="1">Cell membrane</location>
        <topology evidence="1">Multi-pass membrane protein</topology>
    </subcellularLocation>
</comment>
<gene>
    <name evidence="8" type="primary">rbsC_2</name>
    <name evidence="8" type="ORF">OJF2_37240</name>
</gene>
<evidence type="ECO:0000313" key="8">
    <source>
        <dbReference type="EMBL" id="QEH35179.1"/>
    </source>
</evidence>
<feature type="region of interest" description="Disordered" evidence="6">
    <location>
        <begin position="1"/>
        <end position="22"/>
    </location>
</feature>
<feature type="transmembrane region" description="Helical" evidence="7">
    <location>
        <begin position="189"/>
        <end position="210"/>
    </location>
</feature>
<evidence type="ECO:0000256" key="1">
    <source>
        <dbReference type="ARBA" id="ARBA00004651"/>
    </source>
</evidence>
<dbReference type="RefSeq" id="WP_148595007.1">
    <property type="nucleotide sequence ID" value="NZ_CP042997.1"/>
</dbReference>
<feature type="transmembrane region" description="Helical" evidence="7">
    <location>
        <begin position="63"/>
        <end position="82"/>
    </location>
</feature>
<dbReference type="InterPro" id="IPR001851">
    <property type="entry name" value="ABC_transp_permease"/>
</dbReference>